<dbReference type="InterPro" id="IPR003598">
    <property type="entry name" value="Ig_sub2"/>
</dbReference>
<feature type="domain" description="Ig-like" evidence="12">
    <location>
        <begin position="560"/>
        <end position="657"/>
    </location>
</feature>
<keyword evidence="3" id="KW-0677">Repeat</keyword>
<dbReference type="PANTHER" id="PTHR11640:SF136">
    <property type="entry name" value="NEPHRIN"/>
    <property type="match status" value="1"/>
</dbReference>
<dbReference type="EMBL" id="OX395133">
    <property type="protein sequence ID" value="CAI5781347.1"/>
    <property type="molecule type" value="Genomic_DNA"/>
</dbReference>
<name>A0AA35KPR3_9SAUR</name>
<evidence type="ECO:0000259" key="12">
    <source>
        <dbReference type="PROSITE" id="PS50835"/>
    </source>
</evidence>
<proteinExistence type="predicted"/>
<dbReference type="AlphaFoldDB" id="A0AA35KPR3"/>
<evidence type="ECO:0000256" key="9">
    <source>
        <dbReference type="SAM" id="MobiDB-lite"/>
    </source>
</evidence>
<dbReference type="GO" id="GO:0005886">
    <property type="term" value="C:plasma membrane"/>
    <property type="evidence" value="ECO:0007669"/>
    <property type="project" value="TreeGrafter"/>
</dbReference>
<feature type="region of interest" description="Disordered" evidence="9">
    <location>
        <begin position="1143"/>
        <end position="1183"/>
    </location>
</feature>
<feature type="compositionally biased region" description="Basic and acidic residues" evidence="9">
    <location>
        <begin position="491"/>
        <end position="510"/>
    </location>
</feature>
<organism evidence="14 15">
    <name type="scientific">Podarcis lilfordi</name>
    <name type="common">Lilford's wall lizard</name>
    <dbReference type="NCBI Taxonomy" id="74358"/>
    <lineage>
        <taxon>Eukaryota</taxon>
        <taxon>Metazoa</taxon>
        <taxon>Chordata</taxon>
        <taxon>Craniata</taxon>
        <taxon>Vertebrata</taxon>
        <taxon>Euteleostomi</taxon>
        <taxon>Lepidosauria</taxon>
        <taxon>Squamata</taxon>
        <taxon>Bifurcata</taxon>
        <taxon>Unidentata</taxon>
        <taxon>Episquamata</taxon>
        <taxon>Laterata</taxon>
        <taxon>Lacertibaenia</taxon>
        <taxon>Lacertidae</taxon>
        <taxon>Podarcis</taxon>
    </lineage>
</organism>
<feature type="region of interest" description="Disordered" evidence="9">
    <location>
        <begin position="1045"/>
        <end position="1070"/>
    </location>
</feature>
<dbReference type="CDD" id="cd00063">
    <property type="entry name" value="FN3"/>
    <property type="match status" value="1"/>
</dbReference>
<dbReference type="Pfam" id="PF13927">
    <property type="entry name" value="Ig_3"/>
    <property type="match status" value="3"/>
</dbReference>
<evidence type="ECO:0000256" key="11">
    <source>
        <dbReference type="SAM" id="SignalP"/>
    </source>
</evidence>
<dbReference type="Pfam" id="PF00041">
    <property type="entry name" value="fn3"/>
    <property type="match status" value="1"/>
</dbReference>
<feature type="transmembrane region" description="Helical" evidence="10">
    <location>
        <begin position="1080"/>
        <end position="1103"/>
    </location>
</feature>
<evidence type="ECO:0000313" key="15">
    <source>
        <dbReference type="Proteomes" id="UP001178461"/>
    </source>
</evidence>
<dbReference type="PROSITE" id="PS50853">
    <property type="entry name" value="FN3"/>
    <property type="match status" value="1"/>
</dbReference>
<keyword evidence="8" id="KW-0393">Immunoglobulin domain</keyword>
<evidence type="ECO:0000256" key="2">
    <source>
        <dbReference type="ARBA" id="ARBA00022692"/>
    </source>
</evidence>
<dbReference type="InterPro" id="IPR003961">
    <property type="entry name" value="FN3_dom"/>
</dbReference>
<dbReference type="GO" id="GO:0050839">
    <property type="term" value="F:cell adhesion molecule binding"/>
    <property type="evidence" value="ECO:0007669"/>
    <property type="project" value="TreeGrafter"/>
</dbReference>
<evidence type="ECO:0000256" key="3">
    <source>
        <dbReference type="ARBA" id="ARBA00022737"/>
    </source>
</evidence>
<dbReference type="PROSITE" id="PS50835">
    <property type="entry name" value="IG_LIKE"/>
    <property type="match status" value="8"/>
</dbReference>
<feature type="domain" description="Ig-like" evidence="12">
    <location>
        <begin position="240"/>
        <end position="329"/>
    </location>
</feature>
<evidence type="ECO:0000313" key="14">
    <source>
        <dbReference type="EMBL" id="CAI5781347.1"/>
    </source>
</evidence>
<feature type="domain" description="Ig-like" evidence="12">
    <location>
        <begin position="756"/>
        <end position="849"/>
    </location>
</feature>
<sequence>MVSWGLGVLLIRLLLNLINQGCCAENLQQAFRVEPDNVTVHEGKTALLRCEVDNLSGIVQWVKDGLLLGPNQDIPRFPRYSMVRDPSQGKFNLQITRSQLEDDAMYECQVGPSEKSRGIISRSVLLSVLIPPKRPLIREYQANSTVTWVAGMEYTVHCQVEDARPAAEITFRSGDKEVTGVSSSIQPGSNDKLFSTEAMLRITPQSSDNRQRLTCAASNPVALIPVVVSFTMNILFPPQPPVIRGYDGPTVKAKDKVELTCISLSGNPLATLQWLKNDEVISTNWETDNAGQLSRSSLSLSITAEDNMATISCQALNQVLPLPLQASITLHVVFLPDQVKIIGSSSTEENKEVSLSCSTSASNPPVLLRWWLGWKELNATEVTVSEAAHGGMITVSNITYTARREDNGLSLICEAFNEAILYAKSATVTLRVQYPPQKIWIDVPPPETCFRAGTVVKLTCFASGGHPLPRLEWYKVPESHQAKIPEEVVKPGQESLKDPDKESKVVRDRTTPGSSGNIVSKELLLTTTASDNMAAYYCKAFGSSRTPALTAETRLHVQFPPLSAKITVTAKEVRPGQSVTLHCKSGSSNPPANLTWLKDGKRLKATNPEQKKAEFGGFSTSGKVTLVVSSADHGMRVECHAYSSVLSEGVNTFYQLTVLFPPEFSSEQPLVVQAVEHGAVQLPLLVSASPPDITYRWSFLGEVLLTEGSPRYHLRDGGSLEIWNLTRADAGKYKIYCENPEGHNETALLLDVQYSPSIRSIGDPTYVDLGGTAEIECQADANPTPANMFQWRWLNDLEQSLEELGIELQSDGLIGRLRVQEAKRAHAGLYECQADNGISPAARSSARLIVRYPPEIIKSPGLRKVAASGDGRSQAALQCRAQGVPTVHFSWAKNGVSLDLQSPRYTAAAEHEGSLHTGTLTIANVSAVLDYATFTCTASNELGTDTLDIQLLSTSRPDPPSGLKVVGVAHNWLALEWSPGFDGGLQQSFRVRYHWPAAPSFRYVDVFPPQSSAFTLMGLRPNTVYNVSVNARNALGESDFADGGAGLSVTTTGSEEETIDREPKTPSLPEPVSPLLPLPLVGLLSTLGVLLIVSNLSFLGCLLCRRQVRTPKVDGTQEEVKGKVRFGNNYAVSKWLKLGTRTAQLEEHSSEGSSPKTTSTGTEATARGWSQPGHHTDSEMDASVTGQHEYEEVRLPWQYEEMKPLYERWYPQEEPWIYEYAGDYQRRRRSVDGYAEVTQVYDPVADFLPLDGELPFEQRGELV</sequence>
<keyword evidence="2 10" id="KW-0812">Transmembrane</keyword>
<feature type="domain" description="Ig-like" evidence="12">
    <location>
        <begin position="135"/>
        <end position="231"/>
    </location>
</feature>
<dbReference type="SMART" id="SM00408">
    <property type="entry name" value="IGc2"/>
    <property type="match status" value="6"/>
</dbReference>
<evidence type="ECO:0000259" key="13">
    <source>
        <dbReference type="PROSITE" id="PS50853"/>
    </source>
</evidence>
<evidence type="ECO:0000256" key="1">
    <source>
        <dbReference type="ARBA" id="ARBA00004479"/>
    </source>
</evidence>
<evidence type="ECO:0000256" key="4">
    <source>
        <dbReference type="ARBA" id="ARBA00022989"/>
    </source>
</evidence>
<dbReference type="GO" id="GO:0098609">
    <property type="term" value="P:cell-cell adhesion"/>
    <property type="evidence" value="ECO:0007669"/>
    <property type="project" value="TreeGrafter"/>
</dbReference>
<dbReference type="Gene3D" id="2.60.40.10">
    <property type="entry name" value="Immunoglobulins"/>
    <property type="match status" value="10"/>
</dbReference>
<feature type="compositionally biased region" description="Polar residues" evidence="9">
    <location>
        <begin position="1151"/>
        <end position="1163"/>
    </location>
</feature>
<keyword evidence="11" id="KW-0732">Signal</keyword>
<dbReference type="Proteomes" id="UP001178461">
    <property type="component" value="Chromosome 8"/>
</dbReference>
<dbReference type="SUPFAM" id="SSF49265">
    <property type="entry name" value="Fibronectin type III"/>
    <property type="match status" value="1"/>
</dbReference>
<keyword evidence="15" id="KW-1185">Reference proteome</keyword>
<dbReference type="Pfam" id="PF07679">
    <property type="entry name" value="I-set"/>
    <property type="match status" value="1"/>
</dbReference>
<feature type="signal peptide" evidence="11">
    <location>
        <begin position="1"/>
        <end position="24"/>
    </location>
</feature>
<dbReference type="InterPro" id="IPR013106">
    <property type="entry name" value="Ig_V-set"/>
</dbReference>
<feature type="domain" description="Ig-like" evidence="12">
    <location>
        <begin position="336"/>
        <end position="429"/>
    </location>
</feature>
<dbReference type="InterPro" id="IPR051275">
    <property type="entry name" value="Cell_adhesion_signaling"/>
</dbReference>
<gene>
    <name evidence="14" type="ORF">PODLI_1B021916</name>
</gene>
<feature type="domain" description="Ig-like" evidence="12">
    <location>
        <begin position="854"/>
        <end position="950"/>
    </location>
</feature>
<dbReference type="Pfam" id="PF08205">
    <property type="entry name" value="C2-set_2"/>
    <property type="match status" value="3"/>
</dbReference>
<feature type="region of interest" description="Disordered" evidence="9">
    <location>
        <begin position="491"/>
        <end position="513"/>
    </location>
</feature>
<dbReference type="InterPro" id="IPR003599">
    <property type="entry name" value="Ig_sub"/>
</dbReference>
<evidence type="ECO:0000256" key="7">
    <source>
        <dbReference type="ARBA" id="ARBA00023180"/>
    </source>
</evidence>
<feature type="domain" description="Ig-like" evidence="12">
    <location>
        <begin position="436"/>
        <end position="550"/>
    </location>
</feature>
<evidence type="ECO:0000256" key="8">
    <source>
        <dbReference type="ARBA" id="ARBA00023319"/>
    </source>
</evidence>
<feature type="chain" id="PRO_5041219535" evidence="11">
    <location>
        <begin position="25"/>
        <end position="1263"/>
    </location>
</feature>
<dbReference type="InterPro" id="IPR036179">
    <property type="entry name" value="Ig-like_dom_sf"/>
</dbReference>
<keyword evidence="4 10" id="KW-1133">Transmembrane helix</keyword>
<evidence type="ECO:0000256" key="10">
    <source>
        <dbReference type="SAM" id="Phobius"/>
    </source>
</evidence>
<dbReference type="SMART" id="SM00409">
    <property type="entry name" value="IG"/>
    <property type="match status" value="9"/>
</dbReference>
<keyword evidence="5 10" id="KW-0472">Membrane</keyword>
<protein>
    <submittedName>
        <fullName evidence="14">Nephrin isoform X1</fullName>
    </submittedName>
</protein>
<accession>A0AA35KPR3</accession>
<dbReference type="PANTHER" id="PTHR11640">
    <property type="entry name" value="NEPHRIN"/>
    <property type="match status" value="1"/>
</dbReference>
<comment type="subcellular location">
    <subcellularLocation>
        <location evidence="1">Membrane</location>
        <topology evidence="1">Single-pass type I membrane protein</topology>
    </subcellularLocation>
</comment>
<dbReference type="InterPro" id="IPR013098">
    <property type="entry name" value="Ig_I-set"/>
</dbReference>
<dbReference type="InterPro" id="IPR013162">
    <property type="entry name" value="CD80_C2-set"/>
</dbReference>
<reference evidence="14" key="1">
    <citation type="submission" date="2022-12" db="EMBL/GenBank/DDBJ databases">
        <authorList>
            <person name="Alioto T."/>
            <person name="Alioto T."/>
            <person name="Gomez Garrido J."/>
        </authorList>
    </citation>
    <scope>NUCLEOTIDE SEQUENCE</scope>
</reference>
<dbReference type="InterPro" id="IPR013783">
    <property type="entry name" value="Ig-like_fold"/>
</dbReference>
<dbReference type="SMART" id="SM00060">
    <property type="entry name" value="FN3"/>
    <property type="match status" value="1"/>
</dbReference>
<dbReference type="Pfam" id="PF07686">
    <property type="entry name" value="V-set"/>
    <property type="match status" value="1"/>
</dbReference>
<evidence type="ECO:0000256" key="6">
    <source>
        <dbReference type="ARBA" id="ARBA00023157"/>
    </source>
</evidence>
<evidence type="ECO:0000256" key="5">
    <source>
        <dbReference type="ARBA" id="ARBA00023136"/>
    </source>
</evidence>
<keyword evidence="7" id="KW-0325">Glycoprotein</keyword>
<feature type="domain" description="Fibronectin type-III" evidence="13">
    <location>
        <begin position="959"/>
        <end position="1054"/>
    </location>
</feature>
<feature type="domain" description="Ig-like" evidence="12">
    <location>
        <begin position="29"/>
        <end position="127"/>
    </location>
</feature>
<dbReference type="SUPFAM" id="SSF48726">
    <property type="entry name" value="Immunoglobulin"/>
    <property type="match status" value="9"/>
</dbReference>
<dbReference type="InterPro" id="IPR007110">
    <property type="entry name" value="Ig-like_dom"/>
</dbReference>
<dbReference type="GO" id="GO:0005911">
    <property type="term" value="C:cell-cell junction"/>
    <property type="evidence" value="ECO:0007669"/>
    <property type="project" value="TreeGrafter"/>
</dbReference>
<dbReference type="InterPro" id="IPR036116">
    <property type="entry name" value="FN3_sf"/>
</dbReference>
<keyword evidence="6" id="KW-1015">Disulfide bond</keyword>
<dbReference type="FunFam" id="2.60.40.10:FF:000719">
    <property type="entry name" value="nephrin isoform X1"/>
    <property type="match status" value="1"/>
</dbReference>